<keyword evidence="4" id="KW-1185">Reference proteome</keyword>
<dbReference type="Pfam" id="PF14009">
    <property type="entry name" value="PADRE"/>
    <property type="match status" value="1"/>
</dbReference>
<dbReference type="AlphaFoldDB" id="A0A6A1V709"/>
<dbReference type="OrthoDB" id="652082at2759"/>
<sequence length="272" mass="31063">MGFIKYFNLQMIPWCFHLLGRHASCVQLRPEPEPRVGSIKLIKSDGIVKIYHRPIHVSELMIEFPKHLVCRSDSFYIGQKIPALSEDDELQLGHKYFLLPQHFFQTVLSFVTIASFASSLPEPSPLSSSSLTSKGSRNAFVKRAAACQPFDIQKTPSGCLRLRVSDDFISQLLEEGKIREEDEKKDSSSKSESAVCSTPQLQKEYAQLVGSHRWKPKLETIRESEKRKLSSFGMKRRKKPQPKGPQKNLRSEHHLHVTCTKPPPKIKIKSRK</sequence>
<organism evidence="3 4">
    <name type="scientific">Morella rubra</name>
    <name type="common">Chinese bayberry</name>
    <dbReference type="NCBI Taxonomy" id="262757"/>
    <lineage>
        <taxon>Eukaryota</taxon>
        <taxon>Viridiplantae</taxon>
        <taxon>Streptophyta</taxon>
        <taxon>Embryophyta</taxon>
        <taxon>Tracheophyta</taxon>
        <taxon>Spermatophyta</taxon>
        <taxon>Magnoliopsida</taxon>
        <taxon>eudicotyledons</taxon>
        <taxon>Gunneridae</taxon>
        <taxon>Pentapetalae</taxon>
        <taxon>rosids</taxon>
        <taxon>fabids</taxon>
        <taxon>Fagales</taxon>
        <taxon>Myricaceae</taxon>
        <taxon>Morella</taxon>
    </lineage>
</organism>
<comment type="caution">
    <text evidence="3">The sequence shown here is derived from an EMBL/GenBank/DDBJ whole genome shotgun (WGS) entry which is preliminary data.</text>
</comment>
<protein>
    <recommendedName>
        <fullName evidence="5">DUF4228 domain-containing protein</fullName>
    </recommendedName>
</protein>
<dbReference type="PANTHER" id="PTHR33052">
    <property type="entry name" value="DUF4228 DOMAIN PROTEIN-RELATED"/>
    <property type="match status" value="1"/>
</dbReference>
<reference evidence="3 4" key="2">
    <citation type="journal article" date="2019" name="Plant Biotechnol. J.">
        <title>The red bayberry genome and genetic basis of sex determination.</title>
        <authorList>
            <person name="Jia H.M."/>
            <person name="Jia H.J."/>
            <person name="Cai Q.L."/>
            <person name="Wang Y."/>
            <person name="Zhao H.B."/>
            <person name="Yang W.F."/>
            <person name="Wang G.Y."/>
            <person name="Li Y.H."/>
            <person name="Zhan D.L."/>
            <person name="Shen Y.T."/>
            <person name="Niu Q.F."/>
            <person name="Chang L."/>
            <person name="Qiu J."/>
            <person name="Zhao L."/>
            <person name="Xie H.B."/>
            <person name="Fu W.Y."/>
            <person name="Jin J."/>
            <person name="Li X.W."/>
            <person name="Jiao Y."/>
            <person name="Zhou C.C."/>
            <person name="Tu T."/>
            <person name="Chai C.Y."/>
            <person name="Gao J.L."/>
            <person name="Fan L.J."/>
            <person name="van de Weg E."/>
            <person name="Wang J.Y."/>
            <person name="Gao Z.S."/>
        </authorList>
    </citation>
    <scope>NUCLEOTIDE SEQUENCE [LARGE SCALE GENOMIC DNA]</scope>
    <source>
        <tissue evidence="3">Leaves</tissue>
    </source>
</reference>
<dbReference type="InterPro" id="IPR025322">
    <property type="entry name" value="PADRE_dom"/>
</dbReference>
<feature type="region of interest" description="Disordered" evidence="1">
    <location>
        <begin position="179"/>
        <end position="198"/>
    </location>
</feature>
<reference evidence="3" key="1">
    <citation type="submission" date="2018-07" db="EMBL/GenBank/DDBJ databases">
        <authorList>
            <person name="Gao Z.-S."/>
            <person name="Jia H.-M."/>
            <person name="Jia H.-J."/>
            <person name="Cai Q.-L."/>
            <person name="Wang Y."/>
            <person name="Zhao H.-B."/>
        </authorList>
    </citation>
    <scope>NUCLEOTIDE SEQUENCE</scope>
    <source>
        <tissue evidence="3">Leaves</tissue>
    </source>
</reference>
<dbReference type="Proteomes" id="UP000516437">
    <property type="component" value="Chromosome 7"/>
</dbReference>
<feature type="compositionally biased region" description="Basic and acidic residues" evidence="1">
    <location>
        <begin position="179"/>
        <end position="189"/>
    </location>
</feature>
<gene>
    <name evidence="2" type="ORF">CJ030_MR0G000315</name>
    <name evidence="3" type="ORF">CJ030_MR7G000348</name>
</gene>
<evidence type="ECO:0000256" key="1">
    <source>
        <dbReference type="SAM" id="MobiDB-lite"/>
    </source>
</evidence>
<proteinExistence type="predicted"/>
<name>A0A6A1V709_9ROSI</name>
<dbReference type="EMBL" id="RXIC02000029">
    <property type="protein sequence ID" value="KAB1201699.1"/>
    <property type="molecule type" value="Genomic_DNA"/>
</dbReference>
<evidence type="ECO:0000313" key="3">
    <source>
        <dbReference type="EMBL" id="KAB1207678.1"/>
    </source>
</evidence>
<dbReference type="EMBL" id="RXIC02000025">
    <property type="protein sequence ID" value="KAB1207678.1"/>
    <property type="molecule type" value="Genomic_DNA"/>
</dbReference>
<evidence type="ECO:0008006" key="5">
    <source>
        <dbReference type="Google" id="ProtNLM"/>
    </source>
</evidence>
<feature type="region of interest" description="Disordered" evidence="1">
    <location>
        <begin position="216"/>
        <end position="272"/>
    </location>
</feature>
<evidence type="ECO:0000313" key="4">
    <source>
        <dbReference type="Proteomes" id="UP000516437"/>
    </source>
</evidence>
<evidence type="ECO:0000313" key="2">
    <source>
        <dbReference type="EMBL" id="KAB1201699.1"/>
    </source>
</evidence>
<feature type="compositionally biased region" description="Basic and acidic residues" evidence="1">
    <location>
        <begin position="216"/>
        <end position="228"/>
    </location>
</feature>
<reference evidence="3" key="3">
    <citation type="submission" date="2019-09" db="EMBL/GenBank/DDBJ databases">
        <authorList>
            <person name="Gao Z."/>
        </authorList>
    </citation>
    <scope>NUCLEOTIDE SEQUENCE</scope>
    <source>
        <tissue evidence="3">Leaves</tissue>
    </source>
</reference>
<accession>A0A6A1V709</accession>